<keyword evidence="6" id="KW-0645">Protease</keyword>
<dbReference type="EMBL" id="AP021889">
    <property type="protein sequence ID" value="BBP45388.1"/>
    <property type="molecule type" value="Genomic_DNA"/>
</dbReference>
<evidence type="ECO:0000256" key="2">
    <source>
        <dbReference type="ARBA" id="ARBA00004752"/>
    </source>
</evidence>
<dbReference type="RefSeq" id="WP_243830879.1">
    <property type="nucleotide sequence ID" value="NZ_AP021889.1"/>
</dbReference>
<dbReference type="Pfam" id="PF00768">
    <property type="entry name" value="Peptidase_S11"/>
    <property type="match status" value="1"/>
</dbReference>
<keyword evidence="9" id="KW-0133">Cell shape</keyword>
<dbReference type="GO" id="GO:0009252">
    <property type="term" value="P:peptidoglycan biosynthetic process"/>
    <property type="evidence" value="ECO:0007669"/>
    <property type="project" value="UniProtKB-UniPathway"/>
</dbReference>
<dbReference type="SUPFAM" id="SSF69189">
    <property type="entry name" value="Penicillin-binding protein associated domain"/>
    <property type="match status" value="1"/>
</dbReference>
<evidence type="ECO:0000259" key="17">
    <source>
        <dbReference type="SMART" id="SM00936"/>
    </source>
</evidence>
<dbReference type="InterPro" id="IPR001967">
    <property type="entry name" value="Peptidase_S11_N"/>
</dbReference>
<dbReference type="GO" id="GO:0009002">
    <property type="term" value="F:serine-type D-Ala-D-Ala carboxypeptidase activity"/>
    <property type="evidence" value="ECO:0007669"/>
    <property type="project" value="UniProtKB-EC"/>
</dbReference>
<evidence type="ECO:0000313" key="18">
    <source>
        <dbReference type="EMBL" id="BBP45388.1"/>
    </source>
</evidence>
<keyword evidence="10" id="KW-0573">Peptidoglycan synthesis</keyword>
<dbReference type="PRINTS" id="PR00725">
    <property type="entry name" value="DADACBPTASE1"/>
</dbReference>
<feature type="domain" description="Peptidase S11 D-Ala-D-Ala carboxypeptidase A C-terminal" evidence="17">
    <location>
        <begin position="289"/>
        <end position="379"/>
    </location>
</feature>
<evidence type="ECO:0000256" key="5">
    <source>
        <dbReference type="ARBA" id="ARBA00022645"/>
    </source>
</evidence>
<keyword evidence="5 18" id="KW-0121">Carboxypeptidase</keyword>
<dbReference type="EC" id="3.4.16.4" evidence="4"/>
<evidence type="ECO:0000256" key="8">
    <source>
        <dbReference type="ARBA" id="ARBA00022801"/>
    </source>
</evidence>
<feature type="active site" description="Acyl-ester intermediate" evidence="13">
    <location>
        <position position="77"/>
    </location>
</feature>
<feature type="signal peptide" evidence="16">
    <location>
        <begin position="1"/>
        <end position="28"/>
    </location>
</feature>
<dbReference type="PANTHER" id="PTHR21581:SF6">
    <property type="entry name" value="TRAFFICKING PROTEIN PARTICLE COMPLEX SUBUNIT 12"/>
    <property type="match status" value="1"/>
</dbReference>
<evidence type="ECO:0000256" key="11">
    <source>
        <dbReference type="ARBA" id="ARBA00023316"/>
    </source>
</evidence>
<name>A0A6F8PTQ3_9GAMM</name>
<dbReference type="InterPro" id="IPR015956">
    <property type="entry name" value="Peniciliin-bd_prot_C_sf"/>
</dbReference>
<dbReference type="Proteomes" id="UP000501726">
    <property type="component" value="Chromosome"/>
</dbReference>
<dbReference type="AlphaFoldDB" id="A0A6F8PTQ3"/>
<keyword evidence="8" id="KW-0378">Hydrolase</keyword>
<dbReference type="InterPro" id="IPR012338">
    <property type="entry name" value="Beta-lactam/transpept-like"/>
</dbReference>
<evidence type="ECO:0000256" key="14">
    <source>
        <dbReference type="PIRSR" id="PIRSR618044-2"/>
    </source>
</evidence>
<dbReference type="SUPFAM" id="SSF56601">
    <property type="entry name" value="beta-lactamase/transpeptidase-like"/>
    <property type="match status" value="1"/>
</dbReference>
<dbReference type="Pfam" id="PF07943">
    <property type="entry name" value="PBP5_C"/>
    <property type="match status" value="1"/>
</dbReference>
<evidence type="ECO:0000256" key="15">
    <source>
        <dbReference type="RuleBase" id="RU004016"/>
    </source>
</evidence>
<dbReference type="GO" id="GO:0071555">
    <property type="term" value="P:cell wall organization"/>
    <property type="evidence" value="ECO:0007669"/>
    <property type="project" value="UniProtKB-KW"/>
</dbReference>
<evidence type="ECO:0000256" key="6">
    <source>
        <dbReference type="ARBA" id="ARBA00022670"/>
    </source>
</evidence>
<comment type="similarity">
    <text evidence="3 15">Belongs to the peptidase S11 family.</text>
</comment>
<evidence type="ECO:0000256" key="10">
    <source>
        <dbReference type="ARBA" id="ARBA00022984"/>
    </source>
</evidence>
<keyword evidence="11" id="KW-0961">Cell wall biogenesis/degradation</keyword>
<dbReference type="SMART" id="SM00936">
    <property type="entry name" value="PBP5_C"/>
    <property type="match status" value="1"/>
</dbReference>
<keyword evidence="19" id="KW-1185">Reference proteome</keyword>
<feature type="chain" id="PRO_5026036656" description="serine-type D-Ala-D-Ala carboxypeptidase" evidence="16">
    <location>
        <begin position="29"/>
        <end position="402"/>
    </location>
</feature>
<reference evidence="19" key="1">
    <citation type="submission" date="2019-11" db="EMBL/GenBank/DDBJ databases">
        <title>Isolation and characterization of two novel species in the genus Thiomicrorhabdus.</title>
        <authorList>
            <person name="Mochizuki J."/>
            <person name="Kojima H."/>
            <person name="Fukui M."/>
        </authorList>
    </citation>
    <scope>NUCLEOTIDE SEQUENCE [LARGE SCALE GENOMIC DNA]</scope>
    <source>
        <strain evidence="19">aks77</strain>
    </source>
</reference>
<keyword evidence="7 16" id="KW-0732">Signal</keyword>
<comment type="pathway">
    <text evidence="2">Cell wall biogenesis; peptidoglycan biosynthesis.</text>
</comment>
<evidence type="ECO:0000256" key="13">
    <source>
        <dbReference type="PIRSR" id="PIRSR618044-1"/>
    </source>
</evidence>
<evidence type="ECO:0000256" key="1">
    <source>
        <dbReference type="ARBA" id="ARBA00003217"/>
    </source>
</evidence>
<feature type="active site" evidence="13">
    <location>
        <position position="137"/>
    </location>
</feature>
<evidence type="ECO:0000256" key="4">
    <source>
        <dbReference type="ARBA" id="ARBA00012448"/>
    </source>
</evidence>
<dbReference type="Gene3D" id="2.60.410.10">
    <property type="entry name" value="D-Ala-D-Ala carboxypeptidase, C-terminal domain"/>
    <property type="match status" value="1"/>
</dbReference>
<dbReference type="UniPathway" id="UPA00219"/>
<organism evidence="18 19">
    <name type="scientific">Thiosulfatimonas sediminis</name>
    <dbReference type="NCBI Taxonomy" id="2675054"/>
    <lineage>
        <taxon>Bacteria</taxon>
        <taxon>Pseudomonadati</taxon>
        <taxon>Pseudomonadota</taxon>
        <taxon>Gammaproteobacteria</taxon>
        <taxon>Thiotrichales</taxon>
        <taxon>Piscirickettsiaceae</taxon>
        <taxon>Thiosulfatimonas</taxon>
    </lineage>
</organism>
<dbReference type="InterPro" id="IPR037167">
    <property type="entry name" value="Peptidase_S11_C_sf"/>
</dbReference>
<dbReference type="KEGG" id="tse:THMIRHAS_07610"/>
<dbReference type="GO" id="GO:0008360">
    <property type="term" value="P:regulation of cell shape"/>
    <property type="evidence" value="ECO:0007669"/>
    <property type="project" value="UniProtKB-KW"/>
</dbReference>
<dbReference type="Gene3D" id="3.40.710.10">
    <property type="entry name" value="DD-peptidase/beta-lactamase superfamily"/>
    <property type="match status" value="1"/>
</dbReference>
<dbReference type="InterPro" id="IPR018044">
    <property type="entry name" value="Peptidase_S11"/>
</dbReference>
<comment type="catalytic activity">
    <reaction evidence="12">
        <text>Preferential cleavage: (Ac)2-L-Lys-D-Ala-|-D-Ala. Also transpeptidation of peptidyl-alanyl moieties that are N-acyl substituents of D-alanine.</text>
        <dbReference type="EC" id="3.4.16.4"/>
    </reaction>
</comment>
<dbReference type="InterPro" id="IPR012907">
    <property type="entry name" value="Peptidase_S11_C"/>
</dbReference>
<evidence type="ECO:0000256" key="7">
    <source>
        <dbReference type="ARBA" id="ARBA00022729"/>
    </source>
</evidence>
<proteinExistence type="inferred from homology"/>
<gene>
    <name evidence="18" type="primary">dacC</name>
    <name evidence="18" type="ORF">THMIRHAS_07610</name>
</gene>
<evidence type="ECO:0000313" key="19">
    <source>
        <dbReference type="Proteomes" id="UP000501726"/>
    </source>
</evidence>
<feature type="active site" description="Proton acceptor" evidence="13">
    <location>
        <position position="80"/>
    </location>
</feature>
<comment type="function">
    <text evidence="1">Removes C-terminal D-alanyl residues from sugar-peptide cell wall precursors.</text>
</comment>
<evidence type="ECO:0000256" key="3">
    <source>
        <dbReference type="ARBA" id="ARBA00007164"/>
    </source>
</evidence>
<accession>A0A6F8PTQ3</accession>
<dbReference type="GO" id="GO:0006508">
    <property type="term" value="P:proteolysis"/>
    <property type="evidence" value="ECO:0007669"/>
    <property type="project" value="UniProtKB-KW"/>
</dbReference>
<evidence type="ECO:0000256" key="16">
    <source>
        <dbReference type="SAM" id="SignalP"/>
    </source>
</evidence>
<sequence>MYYTPALSHTIRLFILSCMLIFSAVSSANPTAIAAIQTPHVVPSPPEIAGNAYLLIDFDSGRILAEKDADKRVEPASLTKIMTGYVVINELNNGNMSMDDMVTISQKAWKMPGSKMFIEVGKQVAVRDLIKGMVIQSGNDASVALAEHIAGSEEVFAQLMNKYAKSLGMTNTHYVNATGLPHEEHYTSAHDLVLLTKALIKNFPEEYSWYSEKKFTFNGITQYNRNKLLWQDETVDGLKTGHTESAGYCLVSSAKRDDMRLISVVLGTNSANTRVQETQKLLNYGFRFFETHKMYNAFQRLKDVTVWEGNRDLIGLGLAEDLYVTVPRGQYNNLKLDTLVANAIKAPIGEGSEIGQLKVTLGDKEVASRPLIALDSVQEGSFFKKLIDQVKMTFQSLWDKSA</sequence>
<protein>
    <recommendedName>
        <fullName evidence="4">serine-type D-Ala-D-Ala carboxypeptidase</fullName>
        <ecNumber evidence="4">3.4.16.4</ecNumber>
    </recommendedName>
</protein>
<evidence type="ECO:0000256" key="12">
    <source>
        <dbReference type="ARBA" id="ARBA00034000"/>
    </source>
</evidence>
<dbReference type="PANTHER" id="PTHR21581">
    <property type="entry name" value="D-ALANYL-D-ALANINE CARBOXYPEPTIDASE"/>
    <property type="match status" value="1"/>
</dbReference>
<evidence type="ECO:0000256" key="9">
    <source>
        <dbReference type="ARBA" id="ARBA00022960"/>
    </source>
</evidence>
<feature type="binding site" evidence="14">
    <location>
        <position position="239"/>
    </location>
    <ligand>
        <name>substrate</name>
    </ligand>
</feature>